<accession>V4QRH9</accession>
<dbReference type="SUPFAM" id="SSF49452">
    <property type="entry name" value="Starch-binding domain-like"/>
    <property type="match status" value="1"/>
</dbReference>
<dbReference type="RefSeq" id="WP_018083206.1">
    <property type="nucleotide sequence ID" value="NZ_AQWM01000026.1"/>
</dbReference>
<dbReference type="InterPro" id="IPR036942">
    <property type="entry name" value="Beta-barrel_TonB_sf"/>
</dbReference>
<keyword evidence="4" id="KW-0812">Transmembrane</keyword>
<dbReference type="Proteomes" id="UP000017837">
    <property type="component" value="Unassembled WGS sequence"/>
</dbReference>
<evidence type="ECO:0000259" key="9">
    <source>
        <dbReference type="Pfam" id="PF07715"/>
    </source>
</evidence>
<dbReference type="SUPFAM" id="SSF56935">
    <property type="entry name" value="Porins"/>
    <property type="match status" value="1"/>
</dbReference>
<comment type="caution">
    <text evidence="11">The sequence shown here is derived from an EMBL/GenBank/DDBJ whole genome shotgun (WGS) entry which is preliminary data.</text>
</comment>
<keyword evidence="12" id="KW-1185">Reference proteome</keyword>
<dbReference type="InterPro" id="IPR039426">
    <property type="entry name" value="TonB-dep_rcpt-like"/>
</dbReference>
<feature type="chain" id="PRO_5004728134" evidence="8">
    <location>
        <begin position="25"/>
        <end position="1186"/>
    </location>
</feature>
<dbReference type="eggNOG" id="COG4771">
    <property type="taxonomic scope" value="Bacteria"/>
</dbReference>
<dbReference type="STRING" id="1121022.GCA_000376105_03530"/>
<dbReference type="GO" id="GO:0030246">
    <property type="term" value="F:carbohydrate binding"/>
    <property type="evidence" value="ECO:0007669"/>
    <property type="project" value="InterPro"/>
</dbReference>
<evidence type="ECO:0000256" key="4">
    <source>
        <dbReference type="ARBA" id="ARBA00022692"/>
    </source>
</evidence>
<keyword evidence="2" id="KW-0813">Transport</keyword>
<reference evidence="11 12" key="1">
    <citation type="journal article" date="2014" name="Nature">
        <title>Sequential evolution of bacterial morphology by co-option of a developmental regulator.</title>
        <authorList>
            <person name="Jiang C."/>
            <person name="Brown P.J."/>
            <person name="Ducret A."/>
            <person name="Brun Y.V."/>
        </authorList>
    </citation>
    <scope>NUCLEOTIDE SEQUENCE [LARGE SCALE GENOMIC DNA]</scope>
    <source>
        <strain evidence="11 12">DSM 16100</strain>
    </source>
</reference>
<dbReference type="InterPro" id="IPR013784">
    <property type="entry name" value="Carb-bd-like_fold"/>
</dbReference>
<dbReference type="InterPro" id="IPR057601">
    <property type="entry name" value="Oar-like_b-barrel"/>
</dbReference>
<dbReference type="PANTHER" id="PTHR30069:SF46">
    <property type="entry name" value="OAR PROTEIN"/>
    <property type="match status" value="1"/>
</dbReference>
<evidence type="ECO:0000256" key="5">
    <source>
        <dbReference type="ARBA" id="ARBA00023136"/>
    </source>
</evidence>
<evidence type="ECO:0000256" key="3">
    <source>
        <dbReference type="ARBA" id="ARBA00022452"/>
    </source>
</evidence>
<dbReference type="GO" id="GO:0015344">
    <property type="term" value="F:siderophore uptake transmembrane transporter activity"/>
    <property type="evidence" value="ECO:0007669"/>
    <property type="project" value="TreeGrafter"/>
</dbReference>
<feature type="domain" description="TonB-dependent transporter Oar-like beta-barrel" evidence="10">
    <location>
        <begin position="245"/>
        <end position="1111"/>
    </location>
</feature>
<dbReference type="PATRIC" id="fig|1121022.4.peg.4394"/>
<dbReference type="Gene3D" id="2.60.40.1120">
    <property type="entry name" value="Carboxypeptidase-like, regulatory domain"/>
    <property type="match status" value="1"/>
</dbReference>
<name>V4QRH9_9CAUL</name>
<keyword evidence="5" id="KW-0472">Membrane</keyword>
<evidence type="ECO:0000259" key="10">
    <source>
        <dbReference type="Pfam" id="PF25183"/>
    </source>
</evidence>
<dbReference type="InterPro" id="IPR012910">
    <property type="entry name" value="Plug_dom"/>
</dbReference>
<evidence type="ECO:0000313" key="11">
    <source>
        <dbReference type="EMBL" id="ESQ81793.1"/>
    </source>
</evidence>
<feature type="region of interest" description="Disordered" evidence="7">
    <location>
        <begin position="161"/>
        <end position="180"/>
    </location>
</feature>
<gene>
    <name evidence="11" type="ORF">ABENE_21455</name>
</gene>
<keyword evidence="6" id="KW-0998">Cell outer membrane</keyword>
<dbReference type="Gene3D" id="2.40.170.20">
    <property type="entry name" value="TonB-dependent receptor, beta-barrel domain"/>
    <property type="match status" value="1"/>
</dbReference>
<organism evidence="11 12">
    <name type="scientific">Asticcacaulis benevestitus DSM 16100 = ATCC BAA-896</name>
    <dbReference type="NCBI Taxonomy" id="1121022"/>
    <lineage>
        <taxon>Bacteria</taxon>
        <taxon>Pseudomonadati</taxon>
        <taxon>Pseudomonadota</taxon>
        <taxon>Alphaproteobacteria</taxon>
        <taxon>Caulobacterales</taxon>
        <taxon>Caulobacteraceae</taxon>
        <taxon>Asticcacaulis</taxon>
    </lineage>
</organism>
<keyword evidence="8" id="KW-0732">Signal</keyword>
<dbReference type="InterPro" id="IPR037066">
    <property type="entry name" value="Plug_dom_sf"/>
</dbReference>
<evidence type="ECO:0000256" key="2">
    <source>
        <dbReference type="ARBA" id="ARBA00022448"/>
    </source>
</evidence>
<feature type="signal peptide" evidence="8">
    <location>
        <begin position="1"/>
        <end position="24"/>
    </location>
</feature>
<proteinExistence type="predicted"/>
<keyword evidence="3" id="KW-1134">Transmembrane beta strand</keyword>
<dbReference type="GO" id="GO:0009279">
    <property type="term" value="C:cell outer membrane"/>
    <property type="evidence" value="ECO:0007669"/>
    <property type="project" value="UniProtKB-SubCell"/>
</dbReference>
<dbReference type="EMBL" id="AWGB01000083">
    <property type="protein sequence ID" value="ESQ81793.1"/>
    <property type="molecule type" value="Genomic_DNA"/>
</dbReference>
<dbReference type="PANTHER" id="PTHR30069">
    <property type="entry name" value="TONB-DEPENDENT OUTER MEMBRANE RECEPTOR"/>
    <property type="match status" value="1"/>
</dbReference>
<feature type="domain" description="TonB-dependent receptor plug" evidence="9">
    <location>
        <begin position="130"/>
        <end position="236"/>
    </location>
</feature>
<evidence type="ECO:0000256" key="6">
    <source>
        <dbReference type="ARBA" id="ARBA00023237"/>
    </source>
</evidence>
<dbReference type="Pfam" id="PF25183">
    <property type="entry name" value="OMP_b-brl_4"/>
    <property type="match status" value="1"/>
</dbReference>
<sequence length="1186" mass="127517">MFNKYMLGAAAVALMAASAPAVYAQQTTAAIRGVVTDTKGAPVADATVTIVHVSSGTRAVARTGADGRYDVSGLKVGGPYEIDITAAGLKDSQTSDVYLTLGDQQKLDIAMEEVGATTVVVTGKRTTILSNPGSRTRMGRAELAEVVTYKRDIREAARRDPLTNLDPNTRSTGPSGGLYIAGSAPRANRITIDGVRSNDDFGLNTGGLSTNLGPISIEAVEQMTVQAVPADVEEGDFTGGSLNLVLRSGNNSFHGSLFDNFRNKAWNGNQLYHPDTGVSNKLKLYVPDENYGFFLSGPILKDKLFFATSYEKYTSASVVAAGPDGGGFGTSLGYTDNTVAPPPFVPINQSYIDSIVAPWSSYAASAALNPGAIPLTTPFKDEKYSVKLDWNVMEGQRVSFTYRHAFSNTWKGAPNSSPALYLNTNWYTQPENEDNYALQLNSRWNDNFSTEARITMRNYQRGQMPPEGQGFSGIQVCTDATSLASVSSCTTGKLTLNFGPDQYRQANVLKTTNNSGEFVGTYRLGSHSIKGGYQGKQIGIYNLFVQAANGLYYFDSQKSFSDGKVDQLFYNNNPSGDAGKAAADFSYMNNTLFVQDTFDPMENLTVNYGLRYDFWNMDDKPALNANFTARNGYDNQVTYDGLSVLQPRVGAKWHNEEGTLDASASFGLYTGGLPDVFLSNRFGNTGILTATFTLQRQLDGTFKETNSGTVFAASDPTASALMNINKSDATFAQGVPSSATSLLSLNPGLVRVANTNSIAPGFEMPSDWKLNLSTHYQTPIGVVLGLDAVFVRSHTGLAFRDVRARALTINGVQQYTPDGRMRYDGLSVGATTGTTLDTRNVSIFANRTTLGLDTAKNADGTNDLDLANPGSGYDIQAYNPAQESSSRTIAFSATKSFDTLNLFRVPDHLDLSAAYTNQKTNQYGGVPEFATTDCCGGSNYGDQISLEDPNAPTLGKSSFEIYRGYKFNASYEVEFIRGAKTNITLFGDLHDGRPLSFYVADAGSAARGQVFGVVSNNQLAFIPQMSTPMSGNTLGFMTGNVPVYFKTSADLTNLQKIVDKFGLPTGILTKGSNRNPDVKRWDLHLSQELPVPMLEGHKLTATLDIFNLGNLLNKKWGVVAEYGLDGRQGTPIYKVACTDATGAVVSAASAVCAGYQISSVSTTMTTPTVSQSATLYSVMAGLKYSF</sequence>
<dbReference type="AlphaFoldDB" id="V4QRH9"/>
<dbReference type="Pfam" id="PF13620">
    <property type="entry name" value="CarboxypepD_reg"/>
    <property type="match status" value="1"/>
</dbReference>
<dbReference type="Gene3D" id="2.170.130.10">
    <property type="entry name" value="TonB-dependent receptor, plug domain"/>
    <property type="match status" value="1"/>
</dbReference>
<dbReference type="OrthoDB" id="9768147at2"/>
<evidence type="ECO:0000256" key="7">
    <source>
        <dbReference type="SAM" id="MobiDB-lite"/>
    </source>
</evidence>
<evidence type="ECO:0000256" key="8">
    <source>
        <dbReference type="SAM" id="SignalP"/>
    </source>
</evidence>
<comment type="subcellular location">
    <subcellularLocation>
        <location evidence="1">Cell outer membrane</location>
        <topology evidence="1">Multi-pass membrane protein</topology>
    </subcellularLocation>
</comment>
<evidence type="ECO:0000313" key="12">
    <source>
        <dbReference type="Proteomes" id="UP000017837"/>
    </source>
</evidence>
<dbReference type="GO" id="GO:0044718">
    <property type="term" value="P:siderophore transmembrane transport"/>
    <property type="evidence" value="ECO:0007669"/>
    <property type="project" value="TreeGrafter"/>
</dbReference>
<evidence type="ECO:0000256" key="1">
    <source>
        <dbReference type="ARBA" id="ARBA00004571"/>
    </source>
</evidence>
<dbReference type="Pfam" id="PF07715">
    <property type="entry name" value="Plug"/>
    <property type="match status" value="1"/>
</dbReference>
<protein>
    <submittedName>
        <fullName evidence="11">Uncharacterized protein</fullName>
    </submittedName>
</protein>